<name>A0A444Y6W3_ARAHY</name>
<evidence type="ECO:0000256" key="3">
    <source>
        <dbReference type="ARBA" id="ARBA00022833"/>
    </source>
</evidence>
<evidence type="ECO:0000313" key="6">
    <source>
        <dbReference type="EMBL" id="RYQ97635.1"/>
    </source>
</evidence>
<dbReference type="Pfam" id="PF04434">
    <property type="entry name" value="SWIM"/>
    <property type="match status" value="1"/>
</dbReference>
<keyword evidence="2 4" id="KW-0863">Zinc-finger</keyword>
<evidence type="ECO:0000259" key="5">
    <source>
        <dbReference type="PROSITE" id="PS50966"/>
    </source>
</evidence>
<dbReference type="PROSITE" id="PS50966">
    <property type="entry name" value="ZF_SWIM"/>
    <property type="match status" value="1"/>
</dbReference>
<evidence type="ECO:0000313" key="7">
    <source>
        <dbReference type="Proteomes" id="UP000289738"/>
    </source>
</evidence>
<reference evidence="6 7" key="1">
    <citation type="submission" date="2019-01" db="EMBL/GenBank/DDBJ databases">
        <title>Sequencing of cultivated peanut Arachis hypogaea provides insights into genome evolution and oil improvement.</title>
        <authorList>
            <person name="Chen X."/>
        </authorList>
    </citation>
    <scope>NUCLEOTIDE SEQUENCE [LARGE SCALE GENOMIC DNA]</scope>
    <source>
        <strain evidence="7">cv. Fuhuasheng</strain>
        <tissue evidence="6">Leaves</tissue>
    </source>
</reference>
<dbReference type="GO" id="GO:0008270">
    <property type="term" value="F:zinc ion binding"/>
    <property type="evidence" value="ECO:0007669"/>
    <property type="project" value="UniProtKB-KW"/>
</dbReference>
<proteinExistence type="predicted"/>
<dbReference type="Proteomes" id="UP000289738">
    <property type="component" value="Chromosome B08"/>
</dbReference>
<accession>A0A444Y6W3</accession>
<dbReference type="InterPro" id="IPR006564">
    <property type="entry name" value="Znf_PMZ"/>
</dbReference>
<keyword evidence="1" id="KW-0479">Metal-binding</keyword>
<protein>
    <recommendedName>
        <fullName evidence="5">SWIM-type domain-containing protein</fullName>
    </recommendedName>
</protein>
<organism evidence="6 7">
    <name type="scientific">Arachis hypogaea</name>
    <name type="common">Peanut</name>
    <dbReference type="NCBI Taxonomy" id="3818"/>
    <lineage>
        <taxon>Eukaryota</taxon>
        <taxon>Viridiplantae</taxon>
        <taxon>Streptophyta</taxon>
        <taxon>Embryophyta</taxon>
        <taxon>Tracheophyta</taxon>
        <taxon>Spermatophyta</taxon>
        <taxon>Magnoliopsida</taxon>
        <taxon>eudicotyledons</taxon>
        <taxon>Gunneridae</taxon>
        <taxon>Pentapetalae</taxon>
        <taxon>rosids</taxon>
        <taxon>fabids</taxon>
        <taxon>Fabales</taxon>
        <taxon>Fabaceae</taxon>
        <taxon>Papilionoideae</taxon>
        <taxon>50 kb inversion clade</taxon>
        <taxon>dalbergioids sensu lato</taxon>
        <taxon>Dalbergieae</taxon>
        <taxon>Pterocarpus clade</taxon>
        <taxon>Arachis</taxon>
    </lineage>
</organism>
<gene>
    <name evidence="6" type="ORF">Ahy_B08g093715</name>
</gene>
<keyword evidence="3" id="KW-0862">Zinc</keyword>
<comment type="caution">
    <text evidence="6">The sequence shown here is derived from an EMBL/GenBank/DDBJ whole genome shotgun (WGS) entry which is preliminary data.</text>
</comment>
<dbReference type="InterPro" id="IPR007527">
    <property type="entry name" value="Znf_SWIM"/>
</dbReference>
<dbReference type="EMBL" id="SDMP01000018">
    <property type="protein sequence ID" value="RYQ97635.1"/>
    <property type="molecule type" value="Genomic_DNA"/>
</dbReference>
<dbReference type="SMART" id="SM00575">
    <property type="entry name" value="ZnF_PMZ"/>
    <property type="match status" value="1"/>
</dbReference>
<dbReference type="PANTHER" id="PTHR31973:SF187">
    <property type="entry name" value="MUTATOR TRANSPOSASE MUDRA PROTEIN"/>
    <property type="match status" value="1"/>
</dbReference>
<dbReference type="PANTHER" id="PTHR31973">
    <property type="entry name" value="POLYPROTEIN, PUTATIVE-RELATED"/>
    <property type="match status" value="1"/>
</dbReference>
<evidence type="ECO:0000256" key="2">
    <source>
        <dbReference type="ARBA" id="ARBA00022771"/>
    </source>
</evidence>
<keyword evidence="7" id="KW-1185">Reference proteome</keyword>
<evidence type="ECO:0000256" key="1">
    <source>
        <dbReference type="ARBA" id="ARBA00022723"/>
    </source>
</evidence>
<sequence>MLDLEEDVGPDGAIDGVLTASSKKFSQDCINLKEHTCTCNVWQLTELPCKHAVAAIFRLKNMGYKLEDFVDKSLTMDAVRAAYSYVIQPVNSDDYWIPQLVKESSLPNRKGKKE</sequence>
<dbReference type="AlphaFoldDB" id="A0A444Y6W3"/>
<evidence type="ECO:0000256" key="4">
    <source>
        <dbReference type="PROSITE-ProRule" id="PRU00325"/>
    </source>
</evidence>
<feature type="domain" description="SWIM-type" evidence="5">
    <location>
        <begin position="28"/>
        <end position="60"/>
    </location>
</feature>